<keyword evidence="6" id="KW-0274">FAD</keyword>
<dbReference type="OMA" id="SVPTCLY"/>
<evidence type="ECO:0000256" key="3">
    <source>
        <dbReference type="ARBA" id="ARBA00023002"/>
    </source>
</evidence>
<keyword evidence="3 6" id="KW-0560">Oxidoreductase</keyword>
<dbReference type="PRINTS" id="PR00757">
    <property type="entry name" value="AMINEOXDASEF"/>
</dbReference>
<feature type="domain" description="Amine oxidase" evidence="7">
    <location>
        <begin position="19"/>
        <end position="442"/>
    </location>
</feature>
<dbReference type="OrthoDB" id="5046242at2759"/>
<protein>
    <recommendedName>
        <fullName evidence="6">Amine oxidase</fullName>
        <ecNumber evidence="6">1.4.3.-</ecNumber>
    </recommendedName>
</protein>
<name>F4PNI7_CACFS</name>
<dbReference type="InterPro" id="IPR036188">
    <property type="entry name" value="FAD/NAD-bd_sf"/>
</dbReference>
<feature type="binding site" evidence="5">
    <location>
        <begin position="34"/>
        <end position="35"/>
    </location>
    <ligand>
        <name>FAD</name>
        <dbReference type="ChEBI" id="CHEBI:57692"/>
    </ligand>
</feature>
<evidence type="ECO:0000313" key="9">
    <source>
        <dbReference type="Proteomes" id="UP000007797"/>
    </source>
</evidence>
<feature type="binding site" evidence="5">
    <location>
        <position position="15"/>
    </location>
    <ligand>
        <name>FAD</name>
        <dbReference type="ChEBI" id="CHEBI:57692"/>
    </ligand>
</feature>
<gene>
    <name evidence="8" type="ORF">DFA_05170</name>
</gene>
<reference evidence="9" key="1">
    <citation type="journal article" date="2011" name="Genome Res.">
        <title>Phylogeny-wide analysis of social amoeba genomes highlights ancient origins for complex intercellular communication.</title>
        <authorList>
            <person name="Heidel A.J."/>
            <person name="Lawal H.M."/>
            <person name="Felder M."/>
            <person name="Schilde C."/>
            <person name="Helps N.R."/>
            <person name="Tunggal B."/>
            <person name="Rivero F."/>
            <person name="John U."/>
            <person name="Schleicher M."/>
            <person name="Eichinger L."/>
            <person name="Platzer M."/>
            <person name="Noegel A.A."/>
            <person name="Schaap P."/>
            <person name="Gloeckner G."/>
        </authorList>
    </citation>
    <scope>NUCLEOTIDE SEQUENCE [LARGE SCALE GENOMIC DNA]</scope>
    <source>
        <strain evidence="9">SH3</strain>
    </source>
</reference>
<dbReference type="GeneID" id="14875097"/>
<sequence length="458" mass="50500">MSSIYDVIVIGGGLSGSQCAADLKANGVNVLLIEARNRFGGRTESIKVDDFWYDLGGQWMGGTHNILKSVCNDLNIQPISQYNEGNHILELNNKHNCYKGNVSTLNLDGNLENTIAIIDKMSEELDPAKPYDHPRAKEWDNITLSNWVNDNVKGADIIKILAWFCKVCLAAEPTEISFLWYLAFIKSAGGFDLLAGVRGGAQQDRLIGGTQQISEKLARERVGQFKLNCKVVGIHQDNAGVTVLIEGGQRLRAKYVANTIPPALAGRIDYKPALPASRDSLTQRMPMGSILKTIVIYDEPFWRRDGFSAEATSEHGPIVSCFDYSSNDGKSNAIVGFIAGQDAREWGEKSLEAGKKDVIECYGRWFGPQALSPKNYLEKDWKNDEFARGAYLAFAPPGTLTACGKALREPVGRMHFAGTETATQWIGYMEGALESGFRCSKELQERLKHDQPSIIAKL</sequence>
<dbReference type="EC" id="1.4.3.-" evidence="6"/>
<dbReference type="Gene3D" id="3.50.50.60">
    <property type="entry name" value="FAD/NAD(P)-binding domain"/>
    <property type="match status" value="1"/>
</dbReference>
<dbReference type="PANTHER" id="PTHR43563:SF12">
    <property type="entry name" value="FLAVIN-CONTAINING MONOAMINE OXIDASE A-RELATED"/>
    <property type="match status" value="1"/>
</dbReference>
<evidence type="ECO:0000313" key="8">
    <source>
        <dbReference type="EMBL" id="EGG23040.1"/>
    </source>
</evidence>
<accession>F4PNI7</accession>
<dbReference type="Proteomes" id="UP000007797">
    <property type="component" value="Unassembled WGS sequence"/>
</dbReference>
<evidence type="ECO:0000256" key="6">
    <source>
        <dbReference type="RuleBase" id="RU362067"/>
    </source>
</evidence>
<feature type="binding site" evidence="5">
    <location>
        <position position="337"/>
    </location>
    <ligand>
        <name>substrate</name>
    </ligand>
</feature>
<dbReference type="RefSeq" id="XP_004360891.1">
    <property type="nucleotide sequence ID" value="XM_004360834.1"/>
</dbReference>
<dbReference type="KEGG" id="dfa:DFA_05170"/>
<dbReference type="EMBL" id="GL883008">
    <property type="protein sequence ID" value="EGG23040.1"/>
    <property type="molecule type" value="Genomic_DNA"/>
</dbReference>
<evidence type="ECO:0000259" key="7">
    <source>
        <dbReference type="Pfam" id="PF01593"/>
    </source>
</evidence>
<dbReference type="STRING" id="1054147.F4PNI7"/>
<proteinExistence type="inferred from homology"/>
<organism evidence="8 9">
    <name type="scientific">Cavenderia fasciculata</name>
    <name type="common">Slime mold</name>
    <name type="synonym">Dictyostelium fasciculatum</name>
    <dbReference type="NCBI Taxonomy" id="261658"/>
    <lineage>
        <taxon>Eukaryota</taxon>
        <taxon>Amoebozoa</taxon>
        <taxon>Evosea</taxon>
        <taxon>Eumycetozoa</taxon>
        <taxon>Dictyostelia</taxon>
        <taxon>Acytosteliales</taxon>
        <taxon>Cavenderiaceae</taxon>
        <taxon>Cavenderia</taxon>
    </lineage>
</organism>
<evidence type="ECO:0000256" key="4">
    <source>
        <dbReference type="ARBA" id="ARBA00048448"/>
    </source>
</evidence>
<comment type="catalytic activity">
    <reaction evidence="4">
        <text>a secondary aliphatic amine + O2 + H2O = a primary amine + an aldehyde + H2O2</text>
        <dbReference type="Rhea" id="RHEA:26414"/>
        <dbReference type="ChEBI" id="CHEBI:15377"/>
        <dbReference type="ChEBI" id="CHEBI:15379"/>
        <dbReference type="ChEBI" id="CHEBI:16240"/>
        <dbReference type="ChEBI" id="CHEBI:17478"/>
        <dbReference type="ChEBI" id="CHEBI:58855"/>
        <dbReference type="ChEBI" id="CHEBI:65296"/>
        <dbReference type="EC" id="1.4.3.4"/>
    </reaction>
</comment>
<dbReference type="AlphaFoldDB" id="F4PNI7"/>
<keyword evidence="6" id="KW-0285">Flavoprotein</keyword>
<dbReference type="SUPFAM" id="SSF51905">
    <property type="entry name" value="FAD/NAD(P)-binding domain"/>
    <property type="match status" value="1"/>
</dbReference>
<dbReference type="InterPro" id="IPR001613">
    <property type="entry name" value="Flavin_amine_oxidase"/>
</dbReference>
<comment type="cofactor">
    <cofactor evidence="1 6">
        <name>FAD</name>
        <dbReference type="ChEBI" id="CHEBI:57692"/>
    </cofactor>
</comment>
<comment type="similarity">
    <text evidence="2 6">Belongs to the flavin monoamine oxidase family.</text>
</comment>
<dbReference type="InterPro" id="IPR050703">
    <property type="entry name" value="Flavin_MAO"/>
</dbReference>
<feature type="binding site" evidence="5">
    <location>
        <position position="420"/>
    </location>
    <ligand>
        <name>FAD</name>
        <dbReference type="ChEBI" id="CHEBI:57692"/>
    </ligand>
</feature>
<evidence type="ECO:0000256" key="1">
    <source>
        <dbReference type="ARBA" id="ARBA00001974"/>
    </source>
</evidence>
<dbReference type="GO" id="GO:0097621">
    <property type="term" value="F:monoamine oxidase activity"/>
    <property type="evidence" value="ECO:0007669"/>
    <property type="project" value="UniProtKB-EC"/>
</dbReference>
<keyword evidence="9" id="KW-1185">Reference proteome</keyword>
<evidence type="ECO:0000256" key="5">
    <source>
        <dbReference type="PIRSR" id="PIRSR601613-1"/>
    </source>
</evidence>
<dbReference type="SUPFAM" id="SSF54373">
    <property type="entry name" value="FAD-linked reductases, C-terminal domain"/>
    <property type="match status" value="1"/>
</dbReference>
<dbReference type="Pfam" id="PF01593">
    <property type="entry name" value="Amino_oxidase"/>
    <property type="match status" value="1"/>
</dbReference>
<feature type="binding site" evidence="5">
    <location>
        <position position="231"/>
    </location>
    <ligand>
        <name>FAD</name>
        <dbReference type="ChEBI" id="CHEBI:57692"/>
    </ligand>
</feature>
<dbReference type="PANTHER" id="PTHR43563">
    <property type="entry name" value="AMINE OXIDASE"/>
    <property type="match status" value="1"/>
</dbReference>
<dbReference type="InterPro" id="IPR002937">
    <property type="entry name" value="Amino_oxidase"/>
</dbReference>
<evidence type="ECO:0000256" key="2">
    <source>
        <dbReference type="ARBA" id="ARBA00005995"/>
    </source>
</evidence>